<dbReference type="InterPro" id="IPR013761">
    <property type="entry name" value="SAM/pointed_sf"/>
</dbReference>
<evidence type="ECO:0000313" key="4">
    <source>
        <dbReference type="EMBL" id="JAG02142.1"/>
    </source>
</evidence>
<dbReference type="SUPFAM" id="SSF47769">
    <property type="entry name" value="SAM/Pointed domain"/>
    <property type="match status" value="1"/>
</dbReference>
<proteinExistence type="predicted"/>
<feature type="repeat" description="ANK" evidence="3">
    <location>
        <begin position="47"/>
        <end position="79"/>
    </location>
</feature>
<dbReference type="InterPro" id="IPR002110">
    <property type="entry name" value="Ankyrin_rpt"/>
</dbReference>
<sequence length="347" mass="39318">MNDEENEERSENSEWSAKFFQACFLGDEEEAAILIKRRCCINCQNDLNQTGLIVAAHQGHVNIVRLLLNNGADHDLVDAWGYNALMKAAACGHTSIFRLVLRKSNSLLCNTFMGKQTCLTEAATFGKTEIVKLCLEYDIQIIDTPVELSGMTPLMLAVLGGHYNAVEILLENGANMLLRNSSSQTAKEIALRLGDENLIKLIDSYSGSTSLKIPEIVISYKDNAHNFDSDIMQNKFNLTPTSRLPLRNAERQMRTSSIVRHIERRSKSCDNAKRKKSSSSKSEGLFHYILESDGLDKYWYIFKEQEIDLKIFFTLNEDDFQSIGIVDRDVLDKLLDLSFHYKPLFNV</sequence>
<dbReference type="SMART" id="SM00248">
    <property type="entry name" value="ANK"/>
    <property type="match status" value="4"/>
</dbReference>
<reference evidence="4" key="1">
    <citation type="journal article" date="2014" name="PLoS ONE">
        <title>Transcriptome-Based Identification of ABC Transporters in the Western Tarnished Plant Bug Lygus hesperus.</title>
        <authorList>
            <person name="Hull J.J."/>
            <person name="Chaney K."/>
            <person name="Geib S.M."/>
            <person name="Fabrick J.A."/>
            <person name="Brent C.S."/>
            <person name="Walsh D."/>
            <person name="Lavine L.C."/>
        </authorList>
    </citation>
    <scope>NUCLEOTIDE SEQUENCE</scope>
</reference>
<evidence type="ECO:0000256" key="2">
    <source>
        <dbReference type="ARBA" id="ARBA00023043"/>
    </source>
</evidence>
<dbReference type="PANTHER" id="PTHR24198">
    <property type="entry name" value="ANKYRIN REPEAT AND PROTEIN KINASE DOMAIN-CONTAINING PROTEIN"/>
    <property type="match status" value="1"/>
</dbReference>
<dbReference type="Pfam" id="PF12796">
    <property type="entry name" value="Ank_2"/>
    <property type="match status" value="2"/>
</dbReference>
<dbReference type="PANTHER" id="PTHR24198:SF165">
    <property type="entry name" value="ANKYRIN REPEAT-CONTAINING PROTEIN-RELATED"/>
    <property type="match status" value="1"/>
</dbReference>
<name>A0A0A9W135_LYGHE</name>
<accession>A0A0A9W135</accession>
<dbReference type="AlphaFoldDB" id="A0A0A9W135"/>
<keyword evidence="2 3" id="KW-0040">ANK repeat</keyword>
<evidence type="ECO:0000256" key="3">
    <source>
        <dbReference type="PROSITE-ProRule" id="PRU00023"/>
    </source>
</evidence>
<dbReference type="PROSITE" id="PS50297">
    <property type="entry name" value="ANK_REP_REGION"/>
    <property type="match status" value="2"/>
</dbReference>
<dbReference type="SUPFAM" id="SSF48403">
    <property type="entry name" value="Ankyrin repeat"/>
    <property type="match status" value="1"/>
</dbReference>
<evidence type="ECO:0000256" key="1">
    <source>
        <dbReference type="ARBA" id="ARBA00022737"/>
    </source>
</evidence>
<organism evidence="4">
    <name type="scientific">Lygus hesperus</name>
    <name type="common">Western plant bug</name>
    <dbReference type="NCBI Taxonomy" id="30085"/>
    <lineage>
        <taxon>Eukaryota</taxon>
        <taxon>Metazoa</taxon>
        <taxon>Ecdysozoa</taxon>
        <taxon>Arthropoda</taxon>
        <taxon>Hexapoda</taxon>
        <taxon>Insecta</taxon>
        <taxon>Pterygota</taxon>
        <taxon>Neoptera</taxon>
        <taxon>Paraneoptera</taxon>
        <taxon>Hemiptera</taxon>
        <taxon>Heteroptera</taxon>
        <taxon>Panheteroptera</taxon>
        <taxon>Cimicomorpha</taxon>
        <taxon>Miridae</taxon>
        <taxon>Mirini</taxon>
        <taxon>Lygus</taxon>
    </lineage>
</organism>
<protein>
    <submittedName>
        <fullName evidence="4">Uncharacterized protein</fullName>
    </submittedName>
</protein>
<dbReference type="Gene3D" id="1.25.40.20">
    <property type="entry name" value="Ankyrin repeat-containing domain"/>
    <property type="match status" value="2"/>
</dbReference>
<reference evidence="4" key="2">
    <citation type="submission" date="2014-07" db="EMBL/GenBank/DDBJ databases">
        <authorList>
            <person name="Hull J."/>
        </authorList>
    </citation>
    <scope>NUCLEOTIDE SEQUENCE</scope>
</reference>
<feature type="repeat" description="ANK" evidence="3">
    <location>
        <begin position="149"/>
        <end position="181"/>
    </location>
</feature>
<dbReference type="PROSITE" id="PS50088">
    <property type="entry name" value="ANK_REPEAT"/>
    <property type="match status" value="2"/>
</dbReference>
<dbReference type="EMBL" id="GBHO01041462">
    <property type="protein sequence ID" value="JAG02142.1"/>
    <property type="molecule type" value="Transcribed_RNA"/>
</dbReference>
<dbReference type="Gene3D" id="1.10.150.50">
    <property type="entry name" value="Transcription Factor, Ets-1"/>
    <property type="match status" value="1"/>
</dbReference>
<dbReference type="InterPro" id="IPR036770">
    <property type="entry name" value="Ankyrin_rpt-contain_sf"/>
</dbReference>
<keyword evidence="1" id="KW-0677">Repeat</keyword>
<gene>
    <name evidence="4" type="ORF">CM83_35154</name>
</gene>